<gene>
    <name evidence="3" type="ORF">AUK42_07285</name>
</gene>
<dbReference type="STRING" id="1805029.AUK42_07285"/>
<dbReference type="SMART" id="SM00909">
    <property type="entry name" value="Germane"/>
    <property type="match status" value="1"/>
</dbReference>
<protein>
    <recommendedName>
        <fullName evidence="2">GerMN domain-containing protein</fullName>
    </recommendedName>
</protein>
<keyword evidence="1" id="KW-0472">Membrane</keyword>
<evidence type="ECO:0000313" key="3">
    <source>
        <dbReference type="EMBL" id="OIP66947.1"/>
    </source>
</evidence>
<name>A0A1J5G3X9_9BACT</name>
<feature type="transmembrane region" description="Helical" evidence="1">
    <location>
        <begin position="16"/>
        <end position="34"/>
    </location>
</feature>
<keyword evidence="1" id="KW-1133">Transmembrane helix</keyword>
<proteinExistence type="predicted"/>
<accession>A0A1J5G3X9</accession>
<evidence type="ECO:0000259" key="2">
    <source>
        <dbReference type="SMART" id="SM00909"/>
    </source>
</evidence>
<dbReference type="Proteomes" id="UP000182763">
    <property type="component" value="Unassembled WGS sequence"/>
</dbReference>
<evidence type="ECO:0000256" key="1">
    <source>
        <dbReference type="SAM" id="Phobius"/>
    </source>
</evidence>
<organism evidence="3 4">
    <name type="scientific">Candidatus Infernicultor aquiphilus</name>
    <dbReference type="NCBI Taxonomy" id="1805029"/>
    <lineage>
        <taxon>Bacteria</taxon>
        <taxon>Pseudomonadati</taxon>
        <taxon>Atribacterota</taxon>
        <taxon>Candidatus Phoenicimicrobiia</taxon>
        <taxon>Candidatus Pheonicimicrobiales</taxon>
        <taxon>Candidatus Phoenicimicrobiaceae</taxon>
        <taxon>Candidatus Infernicultor</taxon>
    </lineage>
</organism>
<keyword evidence="1" id="KW-0812">Transmembrane</keyword>
<feature type="domain" description="GerMN" evidence="2">
    <location>
        <begin position="102"/>
        <end position="190"/>
    </location>
</feature>
<dbReference type="Pfam" id="PF10646">
    <property type="entry name" value="Germane"/>
    <property type="match status" value="1"/>
</dbReference>
<dbReference type="AlphaFoldDB" id="A0A1J5G3X9"/>
<comment type="caution">
    <text evidence="3">The sequence shown here is derived from an EMBL/GenBank/DDBJ whole genome shotgun (WGS) entry which is preliminary data.</text>
</comment>
<dbReference type="EMBL" id="MNYY01000146">
    <property type="protein sequence ID" value="OIP66947.1"/>
    <property type="molecule type" value="Genomic_DNA"/>
</dbReference>
<reference evidence="3 4" key="1">
    <citation type="journal article" date="2016" name="Environ. Microbiol.">
        <title>Genomic resolution of a cold subsurface aquifer community provides metabolic insights for novel microbes adapted to high CO concentrations.</title>
        <authorList>
            <person name="Probst A.J."/>
            <person name="Castelle C.J."/>
            <person name="Singh A."/>
            <person name="Brown C.T."/>
            <person name="Anantharaman K."/>
            <person name="Sharon I."/>
            <person name="Hug L.A."/>
            <person name="Burstein D."/>
            <person name="Emerson J.B."/>
            <person name="Thomas B.C."/>
            <person name="Banfield J.F."/>
        </authorList>
    </citation>
    <scope>NUCLEOTIDE SEQUENCE [LARGE SCALE GENOMIC DNA]</scope>
    <source>
        <strain evidence="3">CG2_30_33_13</strain>
    </source>
</reference>
<dbReference type="InterPro" id="IPR019606">
    <property type="entry name" value="GerMN"/>
</dbReference>
<sequence>MAINRELRKKRKRKNFIFKLLVLMVIIIFSYIMFNKFIIIPLKEKYKEKPVVIKEVPYEEEKKEEVQTVPGEMIEVNLYFSDSQAMYLVSEKRKIPPTTSLAKQVVIELIKGPDSSDLYSTIPEGTRVNEVYIADDIVYVDLSEEVFKNHTGGSSGELMTVYSIVNSLTEISPIKGVQILVEGNERNSLVGHVDISMPLLRDEDWIKPS</sequence>
<evidence type="ECO:0000313" key="4">
    <source>
        <dbReference type="Proteomes" id="UP000182763"/>
    </source>
</evidence>